<dbReference type="GeneID" id="112278724"/>
<keyword evidence="4" id="KW-1185">Reference proteome</keyword>
<dbReference type="AlphaFoldDB" id="A0A7I4BYP9"/>
<dbReference type="InParanoid" id="A0A7I4BYP9"/>
<organism evidence="3 4">
    <name type="scientific">Physcomitrium patens</name>
    <name type="common">Spreading-leaved earth moss</name>
    <name type="synonym">Physcomitrella patens</name>
    <dbReference type="NCBI Taxonomy" id="3218"/>
    <lineage>
        <taxon>Eukaryota</taxon>
        <taxon>Viridiplantae</taxon>
        <taxon>Streptophyta</taxon>
        <taxon>Embryophyta</taxon>
        <taxon>Bryophyta</taxon>
        <taxon>Bryophytina</taxon>
        <taxon>Bryopsida</taxon>
        <taxon>Funariidae</taxon>
        <taxon>Funariales</taxon>
        <taxon>Funariaceae</taxon>
        <taxon>Physcomitrium</taxon>
    </lineage>
</organism>
<reference evidence="3 4" key="1">
    <citation type="journal article" date="2008" name="Science">
        <title>The Physcomitrella genome reveals evolutionary insights into the conquest of land by plants.</title>
        <authorList>
            <person name="Rensing S."/>
            <person name="Lang D."/>
            <person name="Zimmer A."/>
            <person name="Terry A."/>
            <person name="Salamov A."/>
            <person name="Shapiro H."/>
            <person name="Nishiyama T."/>
            <person name="Perroud P.-F."/>
            <person name="Lindquist E."/>
            <person name="Kamisugi Y."/>
            <person name="Tanahashi T."/>
            <person name="Sakakibara K."/>
            <person name="Fujita T."/>
            <person name="Oishi K."/>
            <person name="Shin-I T."/>
            <person name="Kuroki Y."/>
            <person name="Toyoda A."/>
            <person name="Suzuki Y."/>
            <person name="Hashimoto A."/>
            <person name="Yamaguchi K."/>
            <person name="Sugano A."/>
            <person name="Kohara Y."/>
            <person name="Fujiyama A."/>
            <person name="Anterola A."/>
            <person name="Aoki S."/>
            <person name="Ashton N."/>
            <person name="Barbazuk W.B."/>
            <person name="Barker E."/>
            <person name="Bennetzen J."/>
            <person name="Bezanilla M."/>
            <person name="Blankenship R."/>
            <person name="Cho S.H."/>
            <person name="Dutcher S."/>
            <person name="Estelle M."/>
            <person name="Fawcett J.A."/>
            <person name="Gundlach H."/>
            <person name="Hanada K."/>
            <person name="Heyl A."/>
            <person name="Hicks K.A."/>
            <person name="Hugh J."/>
            <person name="Lohr M."/>
            <person name="Mayer K."/>
            <person name="Melkozernov A."/>
            <person name="Murata T."/>
            <person name="Nelson D."/>
            <person name="Pils B."/>
            <person name="Prigge M."/>
            <person name="Reiss B."/>
            <person name="Renner T."/>
            <person name="Rombauts S."/>
            <person name="Rushton P."/>
            <person name="Sanderfoot A."/>
            <person name="Schween G."/>
            <person name="Shiu S.-H."/>
            <person name="Stueber K."/>
            <person name="Theodoulou F.L."/>
            <person name="Tu H."/>
            <person name="Van de Peer Y."/>
            <person name="Verrier P.J."/>
            <person name="Waters E."/>
            <person name="Wood A."/>
            <person name="Yang L."/>
            <person name="Cove D."/>
            <person name="Cuming A."/>
            <person name="Hasebe M."/>
            <person name="Lucas S."/>
            <person name="Mishler D.B."/>
            <person name="Reski R."/>
            <person name="Grigoriev I."/>
            <person name="Quatrano R.S."/>
            <person name="Boore J.L."/>
        </authorList>
    </citation>
    <scope>NUCLEOTIDE SEQUENCE [LARGE SCALE GENOMIC DNA]</scope>
    <source>
        <strain evidence="3 4">cv. Gransden 2004</strain>
    </source>
</reference>
<gene>
    <name evidence="3" type="primary">LOC112278724</name>
</gene>
<feature type="region of interest" description="Disordered" evidence="1">
    <location>
        <begin position="59"/>
        <end position="87"/>
    </location>
</feature>
<proteinExistence type="predicted"/>
<dbReference type="InterPro" id="IPR044821">
    <property type="entry name" value="At1g28695/At4g15970-like"/>
</dbReference>
<dbReference type="OMA" id="IYMESAK"/>
<dbReference type="OrthoDB" id="540503at2759"/>
<dbReference type="RefSeq" id="XP_024368164.1">
    <property type="nucleotide sequence ID" value="XM_024512396.2"/>
</dbReference>
<protein>
    <recommendedName>
        <fullName evidence="2">Nucleotide-diphospho-sugar transferase domain-containing protein</fullName>
    </recommendedName>
</protein>
<dbReference type="PANTHER" id="PTHR46038:SF38">
    <property type="entry name" value="GLYCOSYLTRANSFERASE-RELATED"/>
    <property type="match status" value="1"/>
</dbReference>
<reference evidence="3" key="3">
    <citation type="submission" date="2020-12" db="UniProtKB">
        <authorList>
            <consortium name="EnsemblPlants"/>
        </authorList>
    </citation>
    <scope>IDENTIFICATION</scope>
</reference>
<feature type="domain" description="Nucleotide-diphospho-sugar transferase" evidence="2">
    <location>
        <begin position="142"/>
        <end position="341"/>
    </location>
</feature>
<reference evidence="3 4" key="2">
    <citation type="journal article" date="2018" name="Plant J.">
        <title>The Physcomitrella patens chromosome-scale assembly reveals moss genome structure and evolution.</title>
        <authorList>
            <person name="Lang D."/>
            <person name="Ullrich K.K."/>
            <person name="Murat F."/>
            <person name="Fuchs J."/>
            <person name="Jenkins J."/>
            <person name="Haas F.B."/>
            <person name="Piednoel M."/>
            <person name="Gundlach H."/>
            <person name="Van Bel M."/>
            <person name="Meyberg R."/>
            <person name="Vives C."/>
            <person name="Morata J."/>
            <person name="Symeonidi A."/>
            <person name="Hiss M."/>
            <person name="Muchero W."/>
            <person name="Kamisugi Y."/>
            <person name="Saleh O."/>
            <person name="Blanc G."/>
            <person name="Decker E.L."/>
            <person name="van Gessel N."/>
            <person name="Grimwood J."/>
            <person name="Hayes R.D."/>
            <person name="Graham S.W."/>
            <person name="Gunter L.E."/>
            <person name="McDaniel S.F."/>
            <person name="Hoernstein S.N.W."/>
            <person name="Larsson A."/>
            <person name="Li F.W."/>
            <person name="Perroud P.F."/>
            <person name="Phillips J."/>
            <person name="Ranjan P."/>
            <person name="Rokshar D.S."/>
            <person name="Rothfels C.J."/>
            <person name="Schneider L."/>
            <person name="Shu S."/>
            <person name="Stevenson D.W."/>
            <person name="Thummler F."/>
            <person name="Tillich M."/>
            <person name="Villarreal Aguilar J.C."/>
            <person name="Widiez T."/>
            <person name="Wong G.K."/>
            <person name="Wymore A."/>
            <person name="Zhang Y."/>
            <person name="Zimmer A.D."/>
            <person name="Quatrano R.S."/>
            <person name="Mayer K.F.X."/>
            <person name="Goodstein D."/>
            <person name="Casacuberta J.M."/>
            <person name="Vandepoele K."/>
            <person name="Reski R."/>
            <person name="Cuming A.C."/>
            <person name="Tuskan G.A."/>
            <person name="Maumus F."/>
            <person name="Salse J."/>
            <person name="Schmutz J."/>
            <person name="Rensing S.A."/>
        </authorList>
    </citation>
    <scope>NUCLEOTIDE SEQUENCE [LARGE SCALE GENOMIC DNA]</scope>
    <source>
        <strain evidence="3 4">cv. Gransden 2004</strain>
    </source>
</reference>
<dbReference type="KEGG" id="ppp:112278724"/>
<evidence type="ECO:0000313" key="4">
    <source>
        <dbReference type="Proteomes" id="UP000006727"/>
    </source>
</evidence>
<dbReference type="Proteomes" id="UP000006727">
    <property type="component" value="Chromosome 1"/>
</dbReference>
<dbReference type="EMBL" id="ABEU02000001">
    <property type="status" value="NOT_ANNOTATED_CDS"/>
    <property type="molecule type" value="Genomic_DNA"/>
</dbReference>
<accession>A0A7I4BYP9</accession>
<dbReference type="PANTHER" id="PTHR46038">
    <property type="entry name" value="EXPRESSED PROTEIN-RELATED"/>
    <property type="match status" value="1"/>
</dbReference>
<sequence>MKSKITVVAATAVTITLLFLSYLLLCYQPSANQILCGISNLVAGNDLVYQTYTVSEQSDASQSTVDDEAGSNASETGTDVLEASSGFKEESEDAALRTMLATASTPDKTVIITTLNQAWAAKNTMIDIFLESFHKGENIQFLLNHLVIVALDQTSYDRCQELHNHCLMLKTKGVDFSGNKGFMSKDFLKMMWRRMRLLRTILEMGYNFVFTDADILWFRNPFERFANNTDFQISSDKNRGNAWSLRNKPNCGFQYARSNERTIAMYRHWCKGGDDNPDIDEQSLLTVMLKGQDFAAFKVEVRFLQTDYFSGFCQQKSKNISKVVTMHANCCTGLNNKVQDLRLALNDWEGRASLPPTVNASDLWRVPKACRHSVFPSPPPPPQLIDPSENLEG</sequence>
<feature type="region of interest" description="Disordered" evidence="1">
    <location>
        <begin position="374"/>
        <end position="393"/>
    </location>
</feature>
<name>A0A7I4BYP9_PHYPA</name>
<evidence type="ECO:0000256" key="1">
    <source>
        <dbReference type="SAM" id="MobiDB-lite"/>
    </source>
</evidence>
<dbReference type="Pfam" id="PF03407">
    <property type="entry name" value="Nucleotid_trans"/>
    <property type="match status" value="1"/>
</dbReference>
<dbReference type="Gramene" id="Pp3c1_41310V3.3">
    <property type="protein sequence ID" value="Pp3c1_41310V3.3"/>
    <property type="gene ID" value="Pp3c1_41310"/>
</dbReference>
<dbReference type="EnsemblPlants" id="Pp3c1_41310V3.3">
    <property type="protein sequence ID" value="Pp3c1_41310V3.3"/>
    <property type="gene ID" value="Pp3c1_41310"/>
</dbReference>
<evidence type="ECO:0000313" key="3">
    <source>
        <dbReference type="EnsemblPlants" id="Pp3c1_41310V3.3"/>
    </source>
</evidence>
<evidence type="ECO:0000259" key="2">
    <source>
        <dbReference type="Pfam" id="PF03407"/>
    </source>
</evidence>
<dbReference type="InterPro" id="IPR005069">
    <property type="entry name" value="Nucl-diP-sugar_transferase"/>
</dbReference>